<feature type="disulfide bond" evidence="17">
    <location>
        <begin position="2691"/>
        <end position="2706"/>
    </location>
</feature>
<evidence type="ECO:0000256" key="21">
    <source>
        <dbReference type="SAM" id="SignalP"/>
    </source>
</evidence>
<feature type="disulfide bond" evidence="17">
    <location>
        <begin position="2635"/>
        <end position="2647"/>
    </location>
</feature>
<feature type="disulfide bond" evidence="17">
    <location>
        <begin position="2852"/>
        <end position="2870"/>
    </location>
</feature>
<evidence type="ECO:0000256" key="8">
    <source>
        <dbReference type="ARBA" id="ARBA00022837"/>
    </source>
</evidence>
<dbReference type="InterPro" id="IPR001881">
    <property type="entry name" value="EGF-like_Ca-bd_dom"/>
</dbReference>
<feature type="disulfide bond" evidence="16">
    <location>
        <begin position="4317"/>
        <end position="4326"/>
    </location>
</feature>
<dbReference type="EMBL" id="OU963863">
    <property type="protein sequence ID" value="CAH0384140.1"/>
    <property type="molecule type" value="Genomic_DNA"/>
</dbReference>
<comment type="similarity">
    <text evidence="2">Belongs to the LDLR family.</text>
</comment>
<dbReference type="FunFam" id="2.120.10.30:FF:000035">
    <property type="entry name" value="Low-density lipoprotein receptor-related protein 2"/>
    <property type="match status" value="1"/>
</dbReference>
<feature type="repeat" description="LDL-receptor class B" evidence="18">
    <location>
        <begin position="3230"/>
        <end position="3273"/>
    </location>
</feature>
<evidence type="ECO:0000256" key="11">
    <source>
        <dbReference type="ARBA" id="ARBA00023157"/>
    </source>
</evidence>
<feature type="disulfide bond" evidence="17">
    <location>
        <begin position="2890"/>
        <end position="2902"/>
    </location>
</feature>
<feature type="disulfide bond" evidence="17">
    <location>
        <begin position="3583"/>
        <end position="3595"/>
    </location>
</feature>
<evidence type="ECO:0000256" key="6">
    <source>
        <dbReference type="ARBA" id="ARBA00022729"/>
    </source>
</evidence>
<dbReference type="PROSITE" id="PS00022">
    <property type="entry name" value="EGF_1"/>
    <property type="match status" value="7"/>
</dbReference>
<feature type="repeat" description="LDL-receptor class B" evidence="18">
    <location>
        <begin position="4049"/>
        <end position="4092"/>
    </location>
</feature>
<evidence type="ECO:0000256" key="14">
    <source>
        <dbReference type="ARBA" id="ARBA00023180"/>
    </source>
</evidence>
<feature type="disulfide bond" evidence="17">
    <location>
        <begin position="3646"/>
        <end position="3661"/>
    </location>
</feature>
<feature type="disulfide bond" evidence="17">
    <location>
        <begin position="3792"/>
        <end position="3810"/>
    </location>
</feature>
<sequence>MSSSSSVPKFLLIICIYFTFNFKCCDFLSHVKDLSSCSKHNSFRCESGDCIPASQECDTVPDCPDGSDEHTRCPPTQCTQSQFQCIETRHCISQTWICDGEPDCGVTENQTLDTSDEDPNRCNKAKCDWNFAQCGNSSVCRPIELFCDSHPDCPDGSDEGLFCSNKTACKALNCSHECRMTGKDLPLCFCPAGQHADKDNRCVDTDECHMIGSCDQLCFNNAGSYSCDCVNGYVKVDSKSCKAINVPADEPATIIYSSPNVMQRIFLNGTVYPGNSTISRLQTFALEFNHKNRTACYIPHKVFSAANLTCANIDNLQETWVLPQPSMFPLSSMIHIALDWVSGNWYFLDDFRELIYLCTAKMEYCKILIDVNLGKPRGIALDPTKGLMFFTRWGSARAMLERSKMDGSNRQKLIDNKIVYPYGVTVDFPSQHVYWVDTYLDFVERIDYDGKNRRTIAKGFPVQNLYDVTVFENNLFVTSWRNETILRLNKFKSNDHGMLINSSRPFAIRVFHQQRQPEVDHPCAKNNGGCEQICIPLYNPIKNSTSLRPVAHCMCQPGYKLVLYHQCRSTEKSSFLLYGTGKPAMIRGISTSLKETPEDVIFPITDLSRPTALDYDVQDQYIYYSDASKFRIERRKIGGGSKKVFISAGINNCEGLAVDWIGRNLYWTDEGLGTISVAKLSDPTIRRILIHDSKIHPRSIVLNARSGYMYWSDWSSNGRIEKAHMDGRMRTDFVVGALQWPNGLTIDYQTTRLYWCDAYLDKIEHINLDGTKRQTVLSGSGEKLGSPYGLAIFERTLIWTESQKGTVQALNLMSNSSKALVLSVENPPLFEIKVFDESSQLGSSTKACYNGSHPKCEQLCLVTPGDPICACKEGSASPSNNNTSCQKEFNVTASSDCGPNLFQCRNLDCLKKEFVCDGDDDCGDGSDEDETCAHFECEQNQFRCDKYRCIPKRWVCDEDEDCIDGSDEAENCPKETCQAPMFTCAVTNRCIPQVWVCDGENDCGAGDTSDEDPTKCNFKECLPTEFECSNKHCIPSDFFCDGDDDCRDGSDEVDCNSSCNKTEFYCSKDAICISQSRKCDGTNDCSDGLDELKCNNTNRTNQTTLNKNYDYVKTCENLEFLCGGETRECIRKKLVCDGKEDCLDGSDEAHCDVENCTSGRCSSHKPTTLRPKMATTLSPSITCEYPSRLCDNNTKCVEVFQLCDEHYNCDDHSDEGGFCSQHRCLYQDKCSHFCHNTPDGFICTCPPTLHLHPNRLNCTEMNPCTMWGTCSQSCEYYNKYMYKCSCEPGYQLLSDHFSCKSTESATPMVMFSNRHEIRGVDLHTLNVKALITSLKNTIAVDFYYTPEQPDYTIFWTDVVDDKIFRGTLIGGSMSNIEVVVQTGLQTAEGLAVDWIGQNLYWVESNLDQIEVAKLNGSFRRTLIAGDMESPRAIALDPRVGWLFWTDWDDNAPRIERCSMAGEYRSIIVQVDKVGGGLWPNGLTLDYMLKRVYWIDAKSDSIQTVNYDGSDFREVMKGHETLTHPFAISLFDNYVYWTDWRTNSVIRSNKWNGSDVFVIQRTLTQPFDIKVLHPTRQPRGASNPCEKDNGGCSHLCLLSINGTHKCECPHVMKLTKNNKCVLHEKVLLIAKDKEIRGVDLDQPYHHIIPIISNRVLAPAQVDFLASKKLIFWTDVQLDEIRRIDLTGGNAQIVANRGVHYPIGFAVDWINDNLYVTSASRGRSILACNYRGEFWTTIWSGCASNATDCKTFDFQSLAVDPPNGLMYWSYATGREAHFIRTARMDGSKPEILLSQSEHPEFAGALSLTVYGDYLYWTVTRVLVPQSMIQCINVKTKIPSTAFMGSSTFSISAITVYDDFLYFTNQSNDAIHYFPIHNTSISSVHTLRNSSGMVMALRVYDPDTQSNGTSICKSKGCDHLCLPTSATTATCKCAIGFTAKDEHECIGSDEFLIYFSESEFKGFDLNNNSSNILIPISQVPSAARMDFYASGCGYIFWADVETGNIMKICKSGPQRKSVISQHESVEPTHPHEGTATETVGDIAVDWIAGNLYWTKPSLDVIEVARLDGSLRYVVLSENMGRPHAIAVDPTVGYLFWSETGDHKICRSGLDGSNRKTLITSPPAVFADITLDRENKLLYWIDSLSNSIGVMDYEGGQILQLNHTFGSLESLAYHDKKLYLTEKTLKRGSLHIASVANLSNSKIFIQNMDTGVSRDDVIIYSKSSQKSSGTNPCAEANGGCEKLCLFNGTHPVCACSHGILKSDGKSCEDYDKFIMYSKITKIESLHMTNPSNPNVPFPPIENKDFLRNSIGLAHNYRESLLYYSDIQKGSINSVHFNGTDHKIIVDRLGSVEGLDYDDLKNVLYFTCNNDATLSKINLTDTKPKPQVIIRLKPNDKPRGIVVDSCESRLYWTNWNSHEPSIHRSFGPRFHHEKIITTDIRMPNGITLDRAALKLYWSDARLDKIERCEYDGSNRIILSMIKPQHSFDLAVYGDFLFWTDWVMHAVIRVDKFTGEEMKVLKKGIPRPMGIVAIANDTNMCFDNPCHKQNGGCQDICRFDARGLKQCACSEGQILNTDGYSCFRPIKEVKCGPQEFRCSAFKCIPSGLLCDGIPHCADSSDELPHLCDPRTRPGENSKWSCGSSYFRCKNGRCVLRSKQCDGINDCGDHSDELNCTNIENDKFKCKVGPYVPKNLLCNHEPDCLDASDEMNCPKRNCSGGIPGAPEATENCPFTTACMSPKWKCDGENDCWDNSDERGCNFTKVTECTEEEFRCDNGICIKKSWRCDFDDDCNDGIGGSTSSDERNCEFKCRSDQFRCNDSSCIPYLWQCDGKKDCPDGLDESETCKSRNCTESEHKCNSGRCIPNAWVCDKDDDCGDNSDEHPDLGCLSHTSSECQPNNFACNNTKCILMEYYCDGEDDCGDKSDEPPDCRDSFCPPDSHFFCHNRKCISADLKCNGVNDCGDNSDEDLETKDCKRLSKDTCTGPDLFLCNNGICLNEELVCDGENNCGDFSDEEGCGIDKCKDNPCAHICINKKNRVECACKPGYGTHPISPYYCIDINECTDPLVTKPCSQHCRNVIGSYVCSCADGYILRPDGHTCKANSSVPASIIFTNKYYIRQVPLENMNKSTEILVDNLTHAVGLDFDWETQCLYWSDAEHTGSIQKLCLGSGSKPQVLATFSSPDGLAVDWVGRNLYWCDRELNTIEVSKLDGKFRRILIHKNLSEPRAIALHPKIGHMFWTDWGEKAHIGKATMSGGSPQMIVTHNVGWPNALTISFETDEIFWADAREDYIAVADLNGRNVRIVHSREKNQFLSLHHVFSIAVFEDYIYWSDWETKSIERCYKYGGSNCTSVGKFIHRPMSISVFHPMKQPKLEPNPCEKSNCSFLCLLTADSEGTVGHTCVCPANFIPSADGKGCSANCSSAHFVCHNTYKCIPFWWKCDGQDDCGDGSDEPPSCPEFKCLSGQYQCENGNCTHPSHICDGTPQCSDGSDERNCDEYTCFTDYFKCKGNGTVSSFCIPDSKRCNKKVDCPLGEDELGCEAKTCEPKEFLCESGACIFALHVCDGDFDCGVDGDESDEVSEMCARRNCTDEYHRCSSGRCIPKSWFCDGDKDCPDAEDEPPSCADPLIHPCEPTYFRCENNNKCIPGRYTCDSVDDCGDLSDERNCTERECSESEFRCVSDGRCLHKVFRCDGDKDCKDGSDEDHCNTTCSADEFQCHNPPHCVPLEWRCDDEFDCLDQSDEKNCSSSCGAGKFMCRDRTCIPLRWRCDTNNDCSDGSDETVALCSTIKCPEDWFRCDSHQCIPNSTVCDGDPDCEDKSDELHCGSSKTSQQCPVDAFKCNNGLCLTNETLRCNEIDDCGDNSDEINCTHGECKFGLCSQICYVKKPGQVFCMCQEGYRRFENSCDVVLHPVLLVAGEKALRIFDVKEKHIFETDKVLTTHAQKINSVDVLRLPGSAHAIWSDKHSKTLHKYTFESSPPNITLVSKPENPSKLVVADMSNPRSIAFDWIGIRLYWIESGHNSIKASDLDRNRSVTLLTNSSSRPYDLVVYSPLGKMMWTDCGINPKVVVAAMNGSNPTSLVETSLKWPTGIAYDPPSERIYWADSKSQTIECIRIDGRDRRLIAKFSNDTKPFKIDVFLDDLFVVFYFSTSVTRMSKFGDHIVSDQFRMNASIIAEGLDPILDIAIFHENKQGFPESMVNPCANSACHPSAICLITQAALDDVPNSKFNIKASCHCPDDFKAANHPMNPREVQCIPKDEGVDLCSQIKCVRGTCNVTNNKPHCVCEDMYTGDRCDVYICSQHCHNRGDCYLAMPFRLIKCNCQPEWTGPTCETPNHGCLTPCVNGGSCLNPEYSGYGQCACLPEFTGQHCENCISHMCQNGGTCSVVNGSKHCTCPPGYSGKYCESFDCTDYCINGNCSLQNNVPTCNCYPNYGGKRCDKDICEDLCQNGGTCKYSAKSQFCECAPGFTGRRCETKLCVDCVCDPRYRCECPPHCNTTTPQQPAQVCSPDYCLYGGTCYTISQKPVCKCVSHWIGERCDIFSSNASVCEDVCENDGICTLIPPNSPVCTCLPGWTGSTCGNHISCLSFCFHQGTCYPSTEPDMDPTCSCPPGYAGLRCQTKLQSRLPSSLKKGGSSVEFWVYLLLLVVIISIASIYLIIFFRKRSAGFVHMRMPESIEITNPMYLREDVDDEGETLERSFANDLLKTSNFGNPVYESMYSDAKERDGLGAVEEKKGLLQGNGAPDKSHPLADSQETL</sequence>
<keyword evidence="13" id="KW-0168">Coated pit</keyword>
<dbReference type="Gene3D" id="2.10.25.10">
    <property type="entry name" value="Laminin"/>
    <property type="match status" value="13"/>
</dbReference>
<dbReference type="FunFam" id="2.120.10.30:FF:000241">
    <property type="entry name" value="Low-density lipoprotein receptor-related protein 6"/>
    <property type="match status" value="4"/>
</dbReference>
<evidence type="ECO:0000256" key="4">
    <source>
        <dbReference type="ARBA" id="ARBA00022583"/>
    </source>
</evidence>
<accession>A0A9P0A636</accession>
<evidence type="ECO:0000256" key="17">
    <source>
        <dbReference type="PROSITE-ProRule" id="PRU00124"/>
    </source>
</evidence>
<evidence type="ECO:0000256" key="20">
    <source>
        <dbReference type="SAM" id="Phobius"/>
    </source>
</evidence>
<feature type="domain" description="EGF-like" evidence="22">
    <location>
        <begin position="4498"/>
        <end position="4534"/>
    </location>
</feature>
<keyword evidence="4" id="KW-0254">Endocytosis</keyword>
<feature type="disulfide bond" evidence="17">
    <location>
        <begin position="3539"/>
        <end position="3551"/>
    </location>
</feature>
<feature type="domain" description="EGF-like" evidence="22">
    <location>
        <begin position="4329"/>
        <end position="4366"/>
    </location>
</feature>
<feature type="disulfide bond" evidence="17">
    <location>
        <begin position="3546"/>
        <end position="3564"/>
    </location>
</feature>
<feature type="disulfide bond" evidence="16">
    <location>
        <begin position="4543"/>
        <end position="4553"/>
    </location>
</feature>
<dbReference type="InterPro" id="IPR018097">
    <property type="entry name" value="EGF_Ca-bd_CS"/>
</dbReference>
<feature type="disulfide bond" evidence="17">
    <location>
        <begin position="2642"/>
        <end position="2660"/>
    </location>
</feature>
<feature type="disulfide bond" evidence="17">
    <location>
        <begin position="3751"/>
        <end position="3769"/>
    </location>
</feature>
<dbReference type="FunFam" id="2.10.25.10:FF:000059">
    <property type="entry name" value="Mannan-binding lectin serine protease 1"/>
    <property type="match status" value="1"/>
</dbReference>
<dbReference type="InterPro" id="IPR056588">
    <property type="entry name" value="EGF_LRP2"/>
</dbReference>
<dbReference type="Pfam" id="PF12662">
    <property type="entry name" value="cEGF"/>
    <property type="match status" value="1"/>
</dbReference>
<dbReference type="InterPro" id="IPR011042">
    <property type="entry name" value="6-blade_b-propeller_TolB-like"/>
</dbReference>
<feature type="repeat" description="LDL-receptor class B" evidence="18">
    <location>
        <begin position="2089"/>
        <end position="2131"/>
    </location>
</feature>
<keyword evidence="10 20" id="KW-0472">Membrane</keyword>
<dbReference type="FunFam" id="4.10.400.10:FF:000002">
    <property type="entry name" value="Low-density lipoprotein receptor-related protein 1"/>
    <property type="match status" value="2"/>
</dbReference>
<feature type="disulfide bond" evidence="17">
    <location>
        <begin position="1021"/>
        <end position="1033"/>
    </location>
</feature>
<feature type="disulfide bond" evidence="17">
    <location>
        <begin position="2938"/>
        <end position="2956"/>
    </location>
</feature>
<dbReference type="PROSITE" id="PS01187">
    <property type="entry name" value="EGF_CA"/>
    <property type="match status" value="2"/>
</dbReference>
<feature type="disulfide bond" evidence="17">
    <location>
        <begin position="2768"/>
        <end position="2786"/>
    </location>
</feature>
<evidence type="ECO:0000313" key="24">
    <source>
        <dbReference type="Proteomes" id="UP001152759"/>
    </source>
</evidence>
<feature type="disulfide bond" evidence="17">
    <location>
        <begin position="2592"/>
        <end position="2610"/>
    </location>
</feature>
<feature type="disulfide bond" evidence="17">
    <location>
        <begin position="1136"/>
        <end position="1151"/>
    </location>
</feature>
<feature type="disulfide bond" evidence="16">
    <location>
        <begin position="4604"/>
        <end position="4613"/>
    </location>
</feature>
<dbReference type="CDD" id="cd00054">
    <property type="entry name" value="EGF_CA"/>
    <property type="match status" value="3"/>
</dbReference>
<feature type="domain" description="EGF-like" evidence="22">
    <location>
        <begin position="4367"/>
        <end position="4400"/>
    </location>
</feature>
<evidence type="ECO:0000256" key="19">
    <source>
        <dbReference type="SAM" id="MobiDB-lite"/>
    </source>
</evidence>
<dbReference type="KEGG" id="btab:109033656"/>
<feature type="disulfide bond" evidence="17">
    <location>
        <begin position="904"/>
        <end position="922"/>
    </location>
</feature>
<feature type="disulfide bond" evidence="17">
    <location>
        <begin position="2805"/>
        <end position="2817"/>
    </location>
</feature>
<feature type="disulfide bond" evidence="17">
    <location>
        <begin position="3828"/>
        <end position="3840"/>
    </location>
</feature>
<feature type="disulfide bond" evidence="17">
    <location>
        <begin position="937"/>
        <end position="949"/>
    </location>
</feature>
<feature type="repeat" description="LDL-receptor class B" evidence="18">
    <location>
        <begin position="620"/>
        <end position="662"/>
    </location>
</feature>
<feature type="disulfide bond" evidence="17">
    <location>
        <begin position="2738"/>
        <end position="2753"/>
    </location>
</feature>
<feature type="repeat" description="LDL-receptor class B" evidence="18">
    <location>
        <begin position="707"/>
        <end position="750"/>
    </location>
</feature>
<feature type="disulfide bond" evidence="17">
    <location>
        <begin position="2897"/>
        <end position="2915"/>
    </location>
</feature>
<evidence type="ECO:0000256" key="2">
    <source>
        <dbReference type="ARBA" id="ARBA00009939"/>
    </source>
</evidence>
<dbReference type="Proteomes" id="UP001152759">
    <property type="component" value="Chromosome 2"/>
</dbReference>
<dbReference type="InterPro" id="IPR026823">
    <property type="entry name" value="cEGF"/>
</dbReference>
<dbReference type="Pfam" id="PF24468">
    <property type="entry name" value="EGF_LRP2"/>
    <property type="match status" value="1"/>
</dbReference>
<feature type="disulfide bond" evidence="17">
    <location>
        <begin position="45"/>
        <end position="63"/>
    </location>
</feature>
<keyword evidence="24" id="KW-1185">Reference proteome</keyword>
<dbReference type="SUPFAM" id="SSF57196">
    <property type="entry name" value="EGF/Laminin"/>
    <property type="match status" value="8"/>
</dbReference>
<evidence type="ECO:0000256" key="1">
    <source>
        <dbReference type="ARBA" id="ARBA00004479"/>
    </source>
</evidence>
<feature type="disulfide bond" evidence="17">
    <location>
        <begin position="2679"/>
        <end position="2697"/>
    </location>
</feature>
<dbReference type="InterPro" id="IPR002172">
    <property type="entry name" value="LDrepeatLR_classA_rpt"/>
</dbReference>
<organism evidence="23 24">
    <name type="scientific">Bemisia tabaci</name>
    <name type="common">Sweetpotato whitefly</name>
    <name type="synonym">Aleurodes tabaci</name>
    <dbReference type="NCBI Taxonomy" id="7038"/>
    <lineage>
        <taxon>Eukaryota</taxon>
        <taxon>Metazoa</taxon>
        <taxon>Ecdysozoa</taxon>
        <taxon>Arthropoda</taxon>
        <taxon>Hexapoda</taxon>
        <taxon>Insecta</taxon>
        <taxon>Pterygota</taxon>
        <taxon>Neoptera</taxon>
        <taxon>Paraneoptera</taxon>
        <taxon>Hemiptera</taxon>
        <taxon>Sternorrhyncha</taxon>
        <taxon>Aleyrodoidea</taxon>
        <taxon>Aleyrodidae</taxon>
        <taxon>Aleyrodinae</taxon>
        <taxon>Bemisia</taxon>
    </lineage>
</organism>
<evidence type="ECO:0000259" key="22">
    <source>
        <dbReference type="PROSITE" id="PS50026"/>
    </source>
</evidence>
<feature type="repeat" description="LDL-receptor class B" evidence="18">
    <location>
        <begin position="751"/>
        <end position="796"/>
    </location>
</feature>
<keyword evidence="3 16" id="KW-0245">EGF-like domain</keyword>
<dbReference type="PROSITE" id="PS01209">
    <property type="entry name" value="LDLRA_1"/>
    <property type="match status" value="13"/>
</dbReference>
<feature type="disulfide bond" evidence="17">
    <location>
        <begin position="3744"/>
        <end position="3756"/>
    </location>
</feature>
<dbReference type="PROSITE" id="PS51120">
    <property type="entry name" value="LDLRB"/>
    <property type="match status" value="17"/>
</dbReference>
<dbReference type="InterPro" id="IPR000742">
    <property type="entry name" value="EGF"/>
</dbReference>
<evidence type="ECO:0000256" key="10">
    <source>
        <dbReference type="ARBA" id="ARBA00023136"/>
    </source>
</evidence>
<feature type="signal peptide" evidence="21">
    <location>
        <begin position="1"/>
        <end position="25"/>
    </location>
</feature>
<dbReference type="GO" id="GO:0005509">
    <property type="term" value="F:calcium ion binding"/>
    <property type="evidence" value="ECO:0007669"/>
    <property type="project" value="InterPro"/>
</dbReference>
<evidence type="ECO:0000256" key="15">
    <source>
        <dbReference type="ARBA" id="ARBA00037878"/>
    </source>
</evidence>
<feature type="disulfide bond" evidence="17">
    <location>
        <begin position="2761"/>
        <end position="2773"/>
    </location>
</feature>
<keyword evidence="12" id="KW-0675">Receptor</keyword>
<dbReference type="PROSITE" id="PS01186">
    <property type="entry name" value="EGF_2"/>
    <property type="match status" value="5"/>
</dbReference>
<feature type="repeat" description="LDL-receptor class B" evidence="18">
    <location>
        <begin position="4093"/>
        <end position="4136"/>
    </location>
</feature>
<feature type="domain" description="EGF-like" evidence="22">
    <location>
        <begin position="4434"/>
        <end position="4469"/>
    </location>
</feature>
<feature type="disulfide bond" evidence="17">
    <location>
        <begin position="2997"/>
        <end position="3012"/>
    </location>
</feature>
<feature type="repeat" description="LDL-receptor class B" evidence="18">
    <location>
        <begin position="431"/>
        <end position="474"/>
    </location>
</feature>
<feature type="transmembrane region" description="Helical" evidence="20">
    <location>
        <begin position="4634"/>
        <end position="4656"/>
    </location>
</feature>
<feature type="disulfide bond" evidence="17">
    <location>
        <begin position="944"/>
        <end position="962"/>
    </location>
</feature>
<feature type="domain" description="EGF-like" evidence="22">
    <location>
        <begin position="4539"/>
        <end position="4575"/>
    </location>
</feature>
<keyword evidence="7" id="KW-0677">Repeat</keyword>
<feature type="disulfide bond" evidence="17">
    <location>
        <begin position="1040"/>
        <end position="1055"/>
    </location>
</feature>
<feature type="disulfide bond" evidence="16">
    <location>
        <begin position="4294"/>
        <end position="4304"/>
    </location>
</feature>
<feature type="disulfide bond" evidence="17">
    <location>
        <begin position="3463"/>
        <end position="3481"/>
    </location>
</feature>
<keyword evidence="5 20" id="KW-0812">Transmembrane</keyword>
<feature type="disulfide bond" evidence="16">
    <location>
        <begin position="4333"/>
        <end position="4343"/>
    </location>
</feature>
<dbReference type="FunFam" id="4.10.400.10:FF:000065">
    <property type="entry name" value="Transmembrane protease serine 7"/>
    <property type="match status" value="1"/>
</dbReference>
<dbReference type="InterPro" id="IPR000033">
    <property type="entry name" value="LDLR_classB_rpt"/>
</dbReference>
<evidence type="ECO:0000256" key="12">
    <source>
        <dbReference type="ARBA" id="ARBA00023170"/>
    </source>
</evidence>
<dbReference type="Gene3D" id="4.10.400.10">
    <property type="entry name" value="Low-density Lipoprotein Receptor"/>
    <property type="match status" value="30"/>
</dbReference>
<feature type="disulfide bond" evidence="17">
    <location>
        <begin position="2585"/>
        <end position="2597"/>
    </location>
</feature>
<proteinExistence type="inferred from homology"/>
<feature type="disulfide bond" evidence="17">
    <location>
        <begin position="2985"/>
        <end position="3003"/>
    </location>
</feature>
<feature type="disulfide bond" evidence="17">
    <location>
        <begin position="3475"/>
        <end position="3490"/>
    </location>
</feature>
<feature type="disulfide bond" evidence="17">
    <location>
        <begin position="897"/>
        <end position="909"/>
    </location>
</feature>
<feature type="disulfide bond" evidence="17">
    <location>
        <begin position="2845"/>
        <end position="2857"/>
    </location>
</feature>
<feature type="disulfide bond" evidence="17">
    <location>
        <begin position="3686"/>
        <end position="3701"/>
    </location>
</feature>
<dbReference type="FunFam" id="2.120.10.30:FF:000132">
    <property type="entry name" value="Uncharacterized protein"/>
    <property type="match status" value="1"/>
</dbReference>
<feature type="disulfide bond" evidence="17">
    <location>
        <begin position="1028"/>
        <end position="1046"/>
    </location>
</feature>
<dbReference type="SMART" id="SM00192">
    <property type="entry name" value="LDLa"/>
    <property type="match status" value="31"/>
</dbReference>
<dbReference type="GO" id="GO:0005886">
    <property type="term" value="C:plasma membrane"/>
    <property type="evidence" value="ECO:0007669"/>
    <property type="project" value="TreeGrafter"/>
</dbReference>
<feature type="disulfide bond" evidence="17">
    <location>
        <begin position="3456"/>
        <end position="3468"/>
    </location>
</feature>
<dbReference type="GO" id="GO:0005905">
    <property type="term" value="C:clathrin-coated pit"/>
    <property type="evidence" value="ECO:0007669"/>
    <property type="project" value="UniProtKB-KW"/>
</dbReference>
<keyword evidence="11 16" id="KW-1015">Disulfide bond</keyword>
<dbReference type="GO" id="GO:0006897">
    <property type="term" value="P:endocytosis"/>
    <property type="evidence" value="ECO:0007669"/>
    <property type="project" value="UniProtKB-KW"/>
</dbReference>
<dbReference type="PANTHER" id="PTHR22722">
    <property type="entry name" value="LOW-DENSITY LIPOPROTEIN RECEPTOR-RELATED PROTEIN 2-RELATED"/>
    <property type="match status" value="1"/>
</dbReference>
<dbReference type="PROSITE" id="PS50026">
    <property type="entry name" value="EGF_3"/>
    <property type="match status" value="7"/>
</dbReference>
<feature type="domain" description="EGF-like" evidence="22">
    <location>
        <begin position="4290"/>
        <end position="4327"/>
    </location>
</feature>
<dbReference type="SMART" id="SM00135">
    <property type="entry name" value="LY"/>
    <property type="match status" value="31"/>
</dbReference>
<dbReference type="Gene3D" id="2.120.10.30">
    <property type="entry name" value="TolB, C-terminal domain"/>
    <property type="match status" value="8"/>
</dbReference>
<feature type="disulfide bond" evidence="17">
    <location>
        <begin position="1079"/>
        <end position="1094"/>
    </location>
</feature>
<feature type="repeat" description="LDL-receptor class B" evidence="18">
    <location>
        <begin position="2448"/>
        <end position="2490"/>
    </location>
</feature>
<name>A0A9P0A636_BEMTA</name>
<keyword evidence="6 21" id="KW-0732">Signal</keyword>
<dbReference type="InterPro" id="IPR023415">
    <property type="entry name" value="LDLR_class-A_CS"/>
</dbReference>
<feature type="disulfide bond" evidence="17">
    <location>
        <begin position="3785"/>
        <end position="3797"/>
    </location>
</feature>
<dbReference type="PRINTS" id="PR00261">
    <property type="entry name" value="LDLRECEPTOR"/>
</dbReference>
<comment type="subcellular location">
    <subcellularLocation>
        <location evidence="15">Membrane</location>
        <location evidence="15">Coated pit</location>
    </subcellularLocation>
    <subcellularLocation>
        <location evidence="1">Membrane</location>
        <topology evidence="1">Single-pass type I membrane protein</topology>
    </subcellularLocation>
</comment>
<feature type="repeat" description="LDL-receptor class B" evidence="18">
    <location>
        <begin position="2046"/>
        <end position="2088"/>
    </location>
</feature>
<protein>
    <recommendedName>
        <fullName evidence="22">EGF-like domain-containing protein</fullName>
    </recommendedName>
</protein>
<dbReference type="SUPFAM" id="SSF57184">
    <property type="entry name" value="Growth factor receptor domain"/>
    <property type="match status" value="1"/>
</dbReference>
<feature type="repeat" description="LDL-receptor class B" evidence="18">
    <location>
        <begin position="663"/>
        <end position="706"/>
    </location>
</feature>
<evidence type="ECO:0000256" key="16">
    <source>
        <dbReference type="PROSITE-ProRule" id="PRU00076"/>
    </source>
</evidence>
<feature type="repeat" description="LDL-receptor class B" evidence="18">
    <location>
        <begin position="1397"/>
        <end position="1439"/>
    </location>
</feature>
<feature type="disulfide bond" evidence="17">
    <location>
        <begin position="3848"/>
        <end position="3863"/>
    </location>
</feature>
<dbReference type="SUPFAM" id="SSF57424">
    <property type="entry name" value="LDL receptor-like module"/>
    <property type="match status" value="31"/>
</dbReference>
<dbReference type="GO" id="GO:0043235">
    <property type="term" value="C:receptor complex"/>
    <property type="evidence" value="ECO:0007669"/>
    <property type="project" value="TreeGrafter"/>
</dbReference>
<feature type="disulfide bond" evidence="17">
    <location>
        <begin position="2654"/>
        <end position="2669"/>
    </location>
</feature>
<feature type="disulfide bond" evidence="16">
    <location>
        <begin position="4438"/>
        <end position="4448"/>
    </location>
</feature>
<dbReference type="PANTHER" id="PTHR22722:SF5">
    <property type="entry name" value="LOW-DENSITY LIPOPROTEIN RECEPTOR-RELATED PROTEIN 1B"/>
    <property type="match status" value="1"/>
</dbReference>
<dbReference type="FunFam" id="4.10.400.10:FF:000007">
    <property type="entry name" value="Low density lipoprotein receptor-related protein 1"/>
    <property type="match status" value="1"/>
</dbReference>
<feature type="disulfide bond" evidence="16">
    <location>
        <begin position="4459"/>
        <end position="4468"/>
    </location>
</feature>
<evidence type="ECO:0000256" key="7">
    <source>
        <dbReference type="ARBA" id="ARBA00022737"/>
    </source>
</evidence>
<feature type="disulfide bond" evidence="17">
    <location>
        <begin position="3725"/>
        <end position="3740"/>
    </location>
</feature>
<evidence type="ECO:0000256" key="13">
    <source>
        <dbReference type="ARBA" id="ARBA00023176"/>
    </source>
</evidence>
<feature type="repeat" description="LDL-receptor class B" evidence="18">
    <location>
        <begin position="1351"/>
        <end position="1396"/>
    </location>
</feature>
<evidence type="ECO:0000256" key="18">
    <source>
        <dbReference type="PROSITE-ProRule" id="PRU00461"/>
    </source>
</evidence>
<feature type="repeat" description="LDL-receptor class B" evidence="18">
    <location>
        <begin position="1489"/>
        <end position="1533"/>
    </location>
</feature>
<feature type="disulfide bond" evidence="16">
    <location>
        <begin position="4298"/>
        <end position="4315"/>
    </location>
</feature>
<feature type="repeat" description="LDL-receptor class B" evidence="18">
    <location>
        <begin position="3187"/>
        <end position="3229"/>
    </location>
</feature>
<feature type="disulfide bond" evidence="16">
    <location>
        <begin position="4565"/>
        <end position="4574"/>
    </location>
</feature>
<evidence type="ECO:0000256" key="3">
    <source>
        <dbReference type="ARBA" id="ARBA00022536"/>
    </source>
</evidence>
<feature type="disulfide bond" evidence="16">
    <location>
        <begin position="4337"/>
        <end position="4354"/>
    </location>
</feature>
<feature type="disulfide bond" evidence="16">
    <location>
        <begin position="4356"/>
        <end position="4365"/>
    </location>
</feature>
<comment type="caution">
    <text evidence="16">Lacks conserved residue(s) required for the propagation of feature annotation.</text>
</comment>
<evidence type="ECO:0000256" key="5">
    <source>
        <dbReference type="ARBA" id="ARBA00022692"/>
    </source>
</evidence>
<dbReference type="SUPFAM" id="SSF63825">
    <property type="entry name" value="YWTD domain"/>
    <property type="match status" value="8"/>
</dbReference>
<feature type="disulfide bond" evidence="16">
    <location>
        <begin position="4524"/>
        <end position="4533"/>
    </location>
</feature>
<feature type="domain" description="EGF-like" evidence="22">
    <location>
        <begin position="4576"/>
        <end position="4614"/>
    </location>
</feature>
<feature type="disulfide bond" evidence="17">
    <location>
        <begin position="2812"/>
        <end position="2830"/>
    </location>
</feature>
<feature type="repeat" description="LDL-receptor class B" evidence="18">
    <location>
        <begin position="386"/>
        <end position="430"/>
    </location>
</feature>
<keyword evidence="8" id="KW-0106">Calcium</keyword>
<gene>
    <name evidence="23" type="ORF">BEMITA_LOCUS3513</name>
</gene>
<dbReference type="SMART" id="SM00179">
    <property type="entry name" value="EGF_CA"/>
    <property type="match status" value="9"/>
</dbReference>
<dbReference type="Pfam" id="PF00058">
    <property type="entry name" value="Ldl_recept_b"/>
    <property type="match status" value="7"/>
</dbReference>
<keyword evidence="14" id="KW-0325">Glycoprotein</keyword>
<dbReference type="GO" id="GO:0005041">
    <property type="term" value="F:low-density lipoprotein particle receptor activity"/>
    <property type="evidence" value="ECO:0007669"/>
    <property type="project" value="TreeGrafter"/>
</dbReference>
<feature type="disulfide bond" evidence="17">
    <location>
        <begin position="3804"/>
        <end position="3819"/>
    </location>
</feature>
<reference evidence="23" key="1">
    <citation type="submission" date="2021-12" db="EMBL/GenBank/DDBJ databases">
        <authorList>
            <person name="King R."/>
        </authorList>
    </citation>
    <scope>NUCLEOTIDE SEQUENCE</scope>
</reference>
<dbReference type="CDD" id="cd00112">
    <property type="entry name" value="LDLa"/>
    <property type="match status" value="27"/>
</dbReference>
<feature type="region of interest" description="Disordered" evidence="19">
    <location>
        <begin position="4728"/>
        <end position="4752"/>
    </location>
</feature>
<dbReference type="PROSITE" id="PS50068">
    <property type="entry name" value="LDLRA_2"/>
    <property type="match status" value="31"/>
</dbReference>
<evidence type="ECO:0000256" key="9">
    <source>
        <dbReference type="ARBA" id="ARBA00022989"/>
    </source>
</evidence>
<dbReference type="InterPro" id="IPR009030">
    <property type="entry name" value="Growth_fac_rcpt_cys_sf"/>
</dbReference>
<dbReference type="InterPro" id="IPR051221">
    <property type="entry name" value="LDLR-related"/>
</dbReference>
<feature type="chain" id="PRO_5040148319" description="EGF-like domain-containing protein" evidence="21">
    <location>
        <begin position="26"/>
        <end position="4752"/>
    </location>
</feature>
<keyword evidence="9 20" id="KW-1133">Transmembrane helix</keyword>
<feature type="disulfide bond" evidence="17">
    <location>
        <begin position="3519"/>
        <end position="3534"/>
    </location>
</feature>
<dbReference type="InterPro" id="IPR036055">
    <property type="entry name" value="LDL_receptor-like_sf"/>
</dbReference>
<feature type="disulfide bond" evidence="16">
    <location>
        <begin position="4580"/>
        <end position="4590"/>
    </location>
</feature>
<dbReference type="Pfam" id="PF00057">
    <property type="entry name" value="Ldl_recept_a"/>
    <property type="match status" value="28"/>
</dbReference>
<feature type="repeat" description="LDL-receptor class B" evidence="18">
    <location>
        <begin position="1667"/>
        <end position="1709"/>
    </location>
</feature>
<dbReference type="SMART" id="SM00181">
    <property type="entry name" value="EGF"/>
    <property type="match status" value="28"/>
</dbReference>
<evidence type="ECO:0000313" key="23">
    <source>
        <dbReference type="EMBL" id="CAH0384140.1"/>
    </source>
</evidence>
<feature type="disulfide bond" evidence="16">
    <location>
        <begin position="4390"/>
        <end position="4399"/>
    </location>
</feature>
<feature type="disulfide bond" evidence="17">
    <location>
        <begin position="3590"/>
        <end position="3608"/>
    </location>
</feature>